<accession>A0A1Y1XSM7</accession>
<keyword evidence="2" id="KW-1185">Reference proteome</keyword>
<evidence type="ECO:0000313" key="2">
    <source>
        <dbReference type="Proteomes" id="UP000193498"/>
    </source>
</evidence>
<name>A0A1Y1XSM7_9FUNG</name>
<gene>
    <name evidence="1" type="ORF">K493DRAFT_74614</name>
</gene>
<dbReference type="AlphaFoldDB" id="A0A1Y1XSM7"/>
<dbReference type="EMBL" id="MCFE01000499">
    <property type="protein sequence ID" value="ORX88767.1"/>
    <property type="molecule type" value="Genomic_DNA"/>
</dbReference>
<proteinExistence type="predicted"/>
<organism evidence="1 2">
    <name type="scientific">Basidiobolus meristosporus CBS 931.73</name>
    <dbReference type="NCBI Taxonomy" id="1314790"/>
    <lineage>
        <taxon>Eukaryota</taxon>
        <taxon>Fungi</taxon>
        <taxon>Fungi incertae sedis</taxon>
        <taxon>Zoopagomycota</taxon>
        <taxon>Entomophthoromycotina</taxon>
        <taxon>Basidiobolomycetes</taxon>
        <taxon>Basidiobolales</taxon>
        <taxon>Basidiobolaceae</taxon>
        <taxon>Basidiobolus</taxon>
    </lineage>
</organism>
<dbReference type="Proteomes" id="UP000193498">
    <property type="component" value="Unassembled WGS sequence"/>
</dbReference>
<reference evidence="1 2" key="1">
    <citation type="submission" date="2016-07" db="EMBL/GenBank/DDBJ databases">
        <title>Pervasive Adenine N6-methylation of Active Genes in Fungi.</title>
        <authorList>
            <consortium name="DOE Joint Genome Institute"/>
            <person name="Mondo S.J."/>
            <person name="Dannebaum R.O."/>
            <person name="Kuo R.C."/>
            <person name="Labutti K."/>
            <person name="Haridas S."/>
            <person name="Kuo A."/>
            <person name="Salamov A."/>
            <person name="Ahrendt S.R."/>
            <person name="Lipzen A."/>
            <person name="Sullivan W."/>
            <person name="Andreopoulos W.B."/>
            <person name="Clum A."/>
            <person name="Lindquist E."/>
            <person name="Daum C."/>
            <person name="Ramamoorthy G.K."/>
            <person name="Gryganskyi A."/>
            <person name="Culley D."/>
            <person name="Magnuson J.K."/>
            <person name="James T.Y."/>
            <person name="O'Malley M.A."/>
            <person name="Stajich J.E."/>
            <person name="Spatafora J.W."/>
            <person name="Visel A."/>
            <person name="Grigoriev I.V."/>
        </authorList>
    </citation>
    <scope>NUCLEOTIDE SEQUENCE [LARGE SCALE GENOMIC DNA]</scope>
    <source>
        <strain evidence="1 2">CBS 931.73</strain>
    </source>
</reference>
<evidence type="ECO:0000313" key="1">
    <source>
        <dbReference type="EMBL" id="ORX88767.1"/>
    </source>
</evidence>
<protein>
    <submittedName>
        <fullName evidence="1">Uncharacterized protein</fullName>
    </submittedName>
</protein>
<comment type="caution">
    <text evidence="1">The sequence shown here is derived from an EMBL/GenBank/DDBJ whole genome shotgun (WGS) entry which is preliminary data.</text>
</comment>
<sequence length="122" mass="13819">MGVRFDVCSLAVAALGTGIFLWQKVHGSIPVAPYHCEMTSPVKFPPFRSPQPSRKFWVSKLWSSSAARESSQCERDVHRISNHLQLNMCLLDACLFTDRATLAYILNPRLIAPLAIFRTKWD</sequence>
<dbReference type="InParanoid" id="A0A1Y1XSM7"/>